<gene>
    <name evidence="1" type="ORF">A2912_02020</name>
</gene>
<dbReference type="AlphaFoldDB" id="A0A1G1YM00"/>
<reference evidence="1 2" key="1">
    <citation type="journal article" date="2016" name="Nat. Commun.">
        <title>Thousands of microbial genomes shed light on interconnected biogeochemical processes in an aquifer system.</title>
        <authorList>
            <person name="Anantharaman K."/>
            <person name="Brown C.T."/>
            <person name="Hug L.A."/>
            <person name="Sharon I."/>
            <person name="Castelle C.J."/>
            <person name="Probst A.J."/>
            <person name="Thomas B.C."/>
            <person name="Singh A."/>
            <person name="Wilkins M.J."/>
            <person name="Karaoz U."/>
            <person name="Brodie E.L."/>
            <person name="Williams K.H."/>
            <person name="Hubbard S.S."/>
            <person name="Banfield J.F."/>
        </authorList>
    </citation>
    <scope>NUCLEOTIDE SEQUENCE [LARGE SCALE GENOMIC DNA]</scope>
</reference>
<proteinExistence type="predicted"/>
<evidence type="ECO:0000313" key="1">
    <source>
        <dbReference type="EMBL" id="OGY53378.1"/>
    </source>
</evidence>
<organism evidence="1 2">
    <name type="scientific">Candidatus Buchananbacteria bacterium RIFCSPLOWO2_01_FULL_40_23b</name>
    <dbReference type="NCBI Taxonomy" id="1797544"/>
    <lineage>
        <taxon>Bacteria</taxon>
        <taxon>Candidatus Buchananiibacteriota</taxon>
    </lineage>
</organism>
<dbReference type="Proteomes" id="UP000178122">
    <property type="component" value="Unassembled WGS sequence"/>
</dbReference>
<protein>
    <submittedName>
        <fullName evidence="1">Uncharacterized protein</fullName>
    </submittedName>
</protein>
<evidence type="ECO:0000313" key="2">
    <source>
        <dbReference type="Proteomes" id="UP000178122"/>
    </source>
</evidence>
<dbReference type="EMBL" id="MHIN01000048">
    <property type="protein sequence ID" value="OGY53378.1"/>
    <property type="molecule type" value="Genomic_DNA"/>
</dbReference>
<name>A0A1G1YM00_9BACT</name>
<accession>A0A1G1YM00</accession>
<sequence>MPPQQLPTITVDEDRSLLIINADPLKYLFDFQTNKYTCFNYTSKRNIESNLLTPPQKHHAQELITQYLNNNPDDPDYRTIDYFLDRITRISDTQLEQKIFDYKHTQLLDYMRIQARHVELIFPEKEI</sequence>
<comment type="caution">
    <text evidence="1">The sequence shown here is derived from an EMBL/GenBank/DDBJ whole genome shotgun (WGS) entry which is preliminary data.</text>
</comment>